<evidence type="ECO:0000256" key="1">
    <source>
        <dbReference type="SAM" id="Coils"/>
    </source>
</evidence>
<protein>
    <recommendedName>
        <fullName evidence="5">DUF559 domain-containing protein</fullName>
    </recommendedName>
</protein>
<evidence type="ECO:0000313" key="4">
    <source>
        <dbReference type="Proteomes" id="UP000480178"/>
    </source>
</evidence>
<accession>A0A6C0GGB4</accession>
<gene>
    <name evidence="3" type="ORF">GXP67_08635</name>
</gene>
<dbReference type="Gene3D" id="3.40.960.10">
    <property type="entry name" value="VSR Endonuclease"/>
    <property type="match status" value="1"/>
</dbReference>
<evidence type="ECO:0000313" key="3">
    <source>
        <dbReference type="EMBL" id="QHT66720.1"/>
    </source>
</evidence>
<sequence length="364" mass="43006">MKTFPVLVLPSQIVLIQNSQMPVDGRPVEPKRPNSNKPTELKFSFVDLFIKGVCIFTLFGCIYGIAVGKTESIGFLIVLILFTSLYLIVPVITRVNAETDWADYESRLKDYEQKMKEYNQKLKELQTEASIKAWKHKQIIEILKSQTTLPKHYRRDSNSKGRLENIFLGRLKDWFGDYIYTGLIINNFVDKEPYQPDYIFIDTNTNLHIDIEIDEPYVSHNKQPIHYWSGEYYVDKDRNSYFIKHNWIVIRFAEEQIVKYPDECCKYIAKIVSELISNNQFLQKMNAVSYLLEVNHWTYEEAKEMAINNYRDKYIASKLKETEDEYERELKRHGLSMPKGQKWQNLTIEQARKSMEIAKKYGRA</sequence>
<evidence type="ECO:0008006" key="5">
    <source>
        <dbReference type="Google" id="ProtNLM"/>
    </source>
</evidence>
<keyword evidence="1" id="KW-0175">Coiled coil</keyword>
<dbReference type="Proteomes" id="UP000480178">
    <property type="component" value="Chromosome"/>
</dbReference>
<dbReference type="AlphaFoldDB" id="A0A6C0GGB4"/>
<reference evidence="3 4" key="1">
    <citation type="submission" date="2020-01" db="EMBL/GenBank/DDBJ databases">
        <authorList>
            <person name="Kim M.K."/>
        </authorList>
    </citation>
    <scope>NUCLEOTIDE SEQUENCE [LARGE SCALE GENOMIC DNA]</scope>
    <source>
        <strain evidence="3 4">172606-1</strain>
    </source>
</reference>
<dbReference type="EMBL" id="CP048222">
    <property type="protein sequence ID" value="QHT66720.1"/>
    <property type="molecule type" value="Genomic_DNA"/>
</dbReference>
<proteinExistence type="predicted"/>
<dbReference type="KEGG" id="rhoz:GXP67_08635"/>
<dbReference type="RefSeq" id="WP_162442773.1">
    <property type="nucleotide sequence ID" value="NZ_CP048222.1"/>
</dbReference>
<keyword evidence="2" id="KW-0812">Transmembrane</keyword>
<feature type="coiled-coil region" evidence="1">
    <location>
        <begin position="94"/>
        <end position="128"/>
    </location>
</feature>
<keyword evidence="2" id="KW-0472">Membrane</keyword>
<feature type="transmembrane region" description="Helical" evidence="2">
    <location>
        <begin position="73"/>
        <end position="92"/>
    </location>
</feature>
<name>A0A6C0GGB4_9BACT</name>
<evidence type="ECO:0000256" key="2">
    <source>
        <dbReference type="SAM" id="Phobius"/>
    </source>
</evidence>
<keyword evidence="4" id="KW-1185">Reference proteome</keyword>
<feature type="transmembrane region" description="Helical" evidence="2">
    <location>
        <begin position="49"/>
        <end position="66"/>
    </location>
</feature>
<keyword evidence="2" id="KW-1133">Transmembrane helix</keyword>
<organism evidence="3 4">
    <name type="scientific">Rhodocytophaga rosea</name>
    <dbReference type="NCBI Taxonomy" id="2704465"/>
    <lineage>
        <taxon>Bacteria</taxon>
        <taxon>Pseudomonadati</taxon>
        <taxon>Bacteroidota</taxon>
        <taxon>Cytophagia</taxon>
        <taxon>Cytophagales</taxon>
        <taxon>Rhodocytophagaceae</taxon>
        <taxon>Rhodocytophaga</taxon>
    </lineage>
</organism>